<keyword evidence="2" id="KW-0645">Protease</keyword>
<protein>
    <submittedName>
        <fullName evidence="2">D-aminopeptidase</fullName>
    </submittedName>
</protein>
<keyword evidence="2" id="KW-0378">Hydrolase</keyword>
<sequence length="356" mass="38437">MNGQKRIRDYGIIIGKMKTGKRNAITDVSGVKVGHVTLNDGSIKTGVTAILPHEGNLFKEKVVAASHVINGFGKTAGTIQIEELGNIETPLILTNTLSVGIAHTALVEYMLKNNEDIGITTGTVNPVVCECNDGYLNGIRGMHVKKEHVFEALENTSEDFYEGGVGAGTGMSCYGLKGGIGTASRLIEIGNQTFTIGILVLANFGTKEDLTIKGIKAGKIIVEKEKDSMYEEDKGSIIMILATDIPMTHRQLKRICKRAGVGLSRTGSFWGNGSGDVVIGFTTANRIKHYEEAAVVNIKAFNENKINDVFRGAAEATEEAILNALICADTTKGRDGNIRHSLREYIDLIMKKGHRD</sequence>
<gene>
    <name evidence="2" type="ORF">SAMN02745912_01803</name>
</gene>
<dbReference type="STRING" id="1121301.SAMN02745912_01803"/>
<reference evidence="2 3" key="1">
    <citation type="submission" date="2016-11" db="EMBL/GenBank/DDBJ databases">
        <authorList>
            <person name="Jaros S."/>
            <person name="Januszkiewicz K."/>
            <person name="Wedrychowicz H."/>
        </authorList>
    </citation>
    <scope>NUCLEOTIDE SEQUENCE [LARGE SCALE GENOMIC DNA]</scope>
    <source>
        <strain evidence="2 3">DSM 15212</strain>
    </source>
</reference>
<dbReference type="CDD" id="cd02253">
    <property type="entry name" value="DmpA"/>
    <property type="match status" value="1"/>
</dbReference>
<accession>A0A1M6NP74</accession>
<dbReference type="EMBL" id="FRAG01000018">
    <property type="protein sequence ID" value="SHJ97503.1"/>
    <property type="molecule type" value="Genomic_DNA"/>
</dbReference>
<dbReference type="OrthoDB" id="9770388at2"/>
<dbReference type="RefSeq" id="WP_073149091.1">
    <property type="nucleotide sequence ID" value="NZ_FRAG01000018.1"/>
</dbReference>
<organism evidence="2 3">
    <name type="scientific">Paramaledivibacter caminithermalis (strain DSM 15212 / CIP 107654 / DViRD3)</name>
    <name type="common">Clostridium caminithermale</name>
    <dbReference type="NCBI Taxonomy" id="1121301"/>
    <lineage>
        <taxon>Bacteria</taxon>
        <taxon>Bacillati</taxon>
        <taxon>Bacillota</taxon>
        <taxon>Clostridia</taxon>
        <taxon>Peptostreptococcales</taxon>
        <taxon>Caminicellaceae</taxon>
        <taxon>Paramaledivibacter</taxon>
    </lineage>
</organism>
<dbReference type="InterPro" id="IPR005321">
    <property type="entry name" value="Peptidase_S58_DmpA"/>
</dbReference>
<dbReference type="InterPro" id="IPR016117">
    <property type="entry name" value="ArgJ-like_dom_sf"/>
</dbReference>
<dbReference type="SUPFAM" id="SSF56266">
    <property type="entry name" value="DmpA/ArgJ-like"/>
    <property type="match status" value="1"/>
</dbReference>
<evidence type="ECO:0000313" key="3">
    <source>
        <dbReference type="Proteomes" id="UP000184465"/>
    </source>
</evidence>
<comment type="similarity">
    <text evidence="1">Belongs to the peptidase S58 family.</text>
</comment>
<dbReference type="Proteomes" id="UP000184465">
    <property type="component" value="Unassembled WGS sequence"/>
</dbReference>
<dbReference type="GO" id="GO:0004177">
    <property type="term" value="F:aminopeptidase activity"/>
    <property type="evidence" value="ECO:0007669"/>
    <property type="project" value="UniProtKB-KW"/>
</dbReference>
<dbReference type="PANTHER" id="PTHR36512:SF3">
    <property type="entry name" value="BLR5678 PROTEIN"/>
    <property type="match status" value="1"/>
</dbReference>
<dbReference type="PANTHER" id="PTHR36512">
    <property type="entry name" value="D-AMINOPEPTIDASE"/>
    <property type="match status" value="1"/>
</dbReference>
<proteinExistence type="inferred from homology"/>
<evidence type="ECO:0000256" key="1">
    <source>
        <dbReference type="ARBA" id="ARBA00007068"/>
    </source>
</evidence>
<keyword evidence="3" id="KW-1185">Reference proteome</keyword>
<dbReference type="AlphaFoldDB" id="A0A1M6NP74"/>
<dbReference type="Gene3D" id="3.60.70.12">
    <property type="entry name" value="L-amino peptidase D-ALA esterase/amidase"/>
    <property type="match status" value="1"/>
</dbReference>
<name>A0A1M6NP74_PARC5</name>
<dbReference type="Pfam" id="PF03576">
    <property type="entry name" value="Peptidase_S58"/>
    <property type="match status" value="1"/>
</dbReference>
<keyword evidence="2" id="KW-0031">Aminopeptidase</keyword>
<evidence type="ECO:0000313" key="2">
    <source>
        <dbReference type="EMBL" id="SHJ97503.1"/>
    </source>
</evidence>